<dbReference type="SUPFAM" id="SSF53098">
    <property type="entry name" value="Ribonuclease H-like"/>
    <property type="match status" value="1"/>
</dbReference>
<organism evidence="9">
    <name type="scientific">Tanacetum cinerariifolium</name>
    <name type="common">Dalmatian daisy</name>
    <name type="synonym">Chrysanthemum cinerariifolium</name>
    <dbReference type="NCBI Taxonomy" id="118510"/>
    <lineage>
        <taxon>Eukaryota</taxon>
        <taxon>Viridiplantae</taxon>
        <taxon>Streptophyta</taxon>
        <taxon>Embryophyta</taxon>
        <taxon>Tracheophyta</taxon>
        <taxon>Spermatophyta</taxon>
        <taxon>Magnoliopsida</taxon>
        <taxon>eudicotyledons</taxon>
        <taxon>Gunneridae</taxon>
        <taxon>Pentapetalae</taxon>
        <taxon>asterids</taxon>
        <taxon>campanulids</taxon>
        <taxon>Asterales</taxon>
        <taxon>Asteraceae</taxon>
        <taxon>Asteroideae</taxon>
        <taxon>Anthemideae</taxon>
        <taxon>Anthemidinae</taxon>
        <taxon>Tanacetum</taxon>
    </lineage>
</organism>
<dbReference type="Pfam" id="PF13456">
    <property type="entry name" value="RVT_3"/>
    <property type="match status" value="1"/>
</dbReference>
<dbReference type="InterPro" id="IPR002156">
    <property type="entry name" value="RNaseH_domain"/>
</dbReference>
<feature type="region of interest" description="Disordered" evidence="7">
    <location>
        <begin position="91"/>
        <end position="119"/>
    </location>
</feature>
<feature type="domain" description="RNase H type-1" evidence="8">
    <location>
        <begin position="327"/>
        <end position="454"/>
    </location>
</feature>
<dbReference type="GO" id="GO:0003676">
    <property type="term" value="F:nucleic acid binding"/>
    <property type="evidence" value="ECO:0007669"/>
    <property type="project" value="InterPro"/>
</dbReference>
<dbReference type="Pfam" id="PF17917">
    <property type="entry name" value="RT_RNaseH"/>
    <property type="match status" value="1"/>
</dbReference>
<name>A0A6L2LIL9_TANCI</name>
<evidence type="ECO:0000259" key="8">
    <source>
        <dbReference type="PROSITE" id="PS50879"/>
    </source>
</evidence>
<reference evidence="9" key="1">
    <citation type="journal article" date="2019" name="Sci. Rep.">
        <title>Draft genome of Tanacetum cinerariifolium, the natural source of mosquito coil.</title>
        <authorList>
            <person name="Yamashiro T."/>
            <person name="Shiraishi A."/>
            <person name="Satake H."/>
            <person name="Nakayama K."/>
        </authorList>
    </citation>
    <scope>NUCLEOTIDE SEQUENCE</scope>
</reference>
<keyword evidence="5" id="KW-0378">Hydrolase</keyword>
<dbReference type="PANTHER" id="PTHR48475">
    <property type="entry name" value="RIBONUCLEASE H"/>
    <property type="match status" value="1"/>
</dbReference>
<keyword evidence="2" id="KW-0548">Nucleotidyltransferase</keyword>
<evidence type="ECO:0000256" key="7">
    <source>
        <dbReference type="SAM" id="MobiDB-lite"/>
    </source>
</evidence>
<evidence type="ECO:0000256" key="6">
    <source>
        <dbReference type="ARBA" id="ARBA00022918"/>
    </source>
</evidence>
<keyword evidence="6 9" id="KW-0695">RNA-directed DNA polymerase</keyword>
<dbReference type="PROSITE" id="PS50879">
    <property type="entry name" value="RNASE_H_1"/>
    <property type="match status" value="1"/>
</dbReference>
<protein>
    <submittedName>
        <fullName evidence="9">Reverse transcriptase domain-containing protein</fullName>
    </submittedName>
</protein>
<evidence type="ECO:0000256" key="2">
    <source>
        <dbReference type="ARBA" id="ARBA00022695"/>
    </source>
</evidence>
<dbReference type="InterPro" id="IPR043502">
    <property type="entry name" value="DNA/RNA_pol_sf"/>
</dbReference>
<dbReference type="PANTHER" id="PTHR48475:SF2">
    <property type="entry name" value="RIBONUCLEASE H"/>
    <property type="match status" value="1"/>
</dbReference>
<feature type="compositionally biased region" description="Basic and acidic residues" evidence="7">
    <location>
        <begin position="98"/>
        <end position="118"/>
    </location>
</feature>
<dbReference type="GO" id="GO:0003964">
    <property type="term" value="F:RNA-directed DNA polymerase activity"/>
    <property type="evidence" value="ECO:0007669"/>
    <property type="project" value="UniProtKB-KW"/>
</dbReference>
<keyword evidence="1" id="KW-0808">Transferase</keyword>
<evidence type="ECO:0000256" key="1">
    <source>
        <dbReference type="ARBA" id="ARBA00022679"/>
    </source>
</evidence>
<dbReference type="EMBL" id="BKCJ010004406">
    <property type="protein sequence ID" value="GEU60857.1"/>
    <property type="molecule type" value="Genomic_DNA"/>
</dbReference>
<keyword evidence="3" id="KW-0540">Nuclease</keyword>
<sequence>MTPPLGFSTPPQIPNITTSERLPVTTSVFAVTTPENTPFAYHASTSTNPNLTISPAFVEANYEILESLLRERQRQIRNEDLRTELEYFSEDYDEEREMEPRPEPREEATPTLRLRSDSPHNMLLGRTTMQRMGIVVSTIHGAIKFHTEKGIGIALSTDEASEGMKRDKRIPATSKERLPDHFKKELQNLLKSNADVFACTHADMTGILRTIMIEGKLFNTKHKLVLQGAKLNYPTLEKLVLALVHAARRLQRYFQAHTITVLTNTSIKQILTGLEKTRRVAKWAIELGEHDIVFLRREEKETPTNFLVETPFKDNVRKEKPKEVPNSSNKWRHYTDRASNSDGSGAGLMLIDPEGKEYIYALRFEFETTNNEAEYEALLADLRIAQEMEIAKVAIFLDSQLLVNQIKGTFIAKQASIKDYLQKIKISLRGFEVYTVEYVRRNQNKKADALSKLA</sequence>
<evidence type="ECO:0000256" key="3">
    <source>
        <dbReference type="ARBA" id="ARBA00022722"/>
    </source>
</evidence>
<accession>A0A6L2LIL9</accession>
<dbReference type="InterPro" id="IPR012337">
    <property type="entry name" value="RNaseH-like_sf"/>
</dbReference>
<evidence type="ECO:0000256" key="4">
    <source>
        <dbReference type="ARBA" id="ARBA00022759"/>
    </source>
</evidence>
<dbReference type="CDD" id="cd09279">
    <property type="entry name" value="RNase_HI_like"/>
    <property type="match status" value="1"/>
</dbReference>
<dbReference type="InterPro" id="IPR036397">
    <property type="entry name" value="RNaseH_sf"/>
</dbReference>
<dbReference type="AlphaFoldDB" id="A0A6L2LIL9"/>
<keyword evidence="4" id="KW-0255">Endonuclease</keyword>
<dbReference type="InterPro" id="IPR041373">
    <property type="entry name" value="RT_RNaseH"/>
</dbReference>
<proteinExistence type="predicted"/>
<dbReference type="GO" id="GO:0004523">
    <property type="term" value="F:RNA-DNA hybrid ribonuclease activity"/>
    <property type="evidence" value="ECO:0007669"/>
    <property type="project" value="InterPro"/>
</dbReference>
<feature type="region of interest" description="Disordered" evidence="7">
    <location>
        <begin position="318"/>
        <end position="341"/>
    </location>
</feature>
<evidence type="ECO:0000256" key="5">
    <source>
        <dbReference type="ARBA" id="ARBA00022801"/>
    </source>
</evidence>
<comment type="caution">
    <text evidence="9">The sequence shown here is derived from an EMBL/GenBank/DDBJ whole genome shotgun (WGS) entry which is preliminary data.</text>
</comment>
<dbReference type="Gene3D" id="3.30.420.10">
    <property type="entry name" value="Ribonuclease H-like superfamily/Ribonuclease H"/>
    <property type="match status" value="1"/>
</dbReference>
<gene>
    <name evidence="9" type="ORF">Tci_032835</name>
</gene>
<dbReference type="SUPFAM" id="SSF56672">
    <property type="entry name" value="DNA/RNA polymerases"/>
    <property type="match status" value="1"/>
</dbReference>
<evidence type="ECO:0000313" key="9">
    <source>
        <dbReference type="EMBL" id="GEU60857.1"/>
    </source>
</evidence>